<dbReference type="EMBL" id="BAABHJ010000016">
    <property type="protein sequence ID" value="GAA4611187.1"/>
    <property type="molecule type" value="Genomic_DNA"/>
</dbReference>
<dbReference type="Pfam" id="PF03807">
    <property type="entry name" value="F420_oxidored"/>
    <property type="match status" value="1"/>
</dbReference>
<feature type="domain" description="Pyrroline-5-carboxylate reductase catalytic N-terminal" evidence="2">
    <location>
        <begin position="1"/>
        <end position="83"/>
    </location>
</feature>
<dbReference type="InterPro" id="IPR036291">
    <property type="entry name" value="NAD(P)-bd_dom_sf"/>
</dbReference>
<dbReference type="Proteomes" id="UP001500212">
    <property type="component" value="Unassembled WGS sequence"/>
</dbReference>
<comment type="caution">
    <text evidence="3">The sequence shown here is derived from an EMBL/GenBank/DDBJ whole genome shotgun (WGS) entry which is preliminary data.</text>
</comment>
<keyword evidence="4" id="KW-1185">Reference proteome</keyword>
<protein>
    <submittedName>
        <fullName evidence="3">NAD(P)-binding domain-containing protein</fullName>
    </submittedName>
</protein>
<dbReference type="InterPro" id="IPR051267">
    <property type="entry name" value="STEAP_metalloreductase"/>
</dbReference>
<dbReference type="PANTHER" id="PTHR14239:SF10">
    <property type="entry name" value="REDUCTASE"/>
    <property type="match status" value="1"/>
</dbReference>
<evidence type="ECO:0000313" key="3">
    <source>
        <dbReference type="EMBL" id="GAA4611187.1"/>
    </source>
</evidence>
<dbReference type="SUPFAM" id="SSF51735">
    <property type="entry name" value="NAD(P)-binding Rossmann-fold domains"/>
    <property type="match status" value="1"/>
</dbReference>
<evidence type="ECO:0000259" key="2">
    <source>
        <dbReference type="Pfam" id="PF03807"/>
    </source>
</evidence>
<name>A0ABP8TPN9_9ACTN</name>
<accession>A0ABP8TPN9</accession>
<dbReference type="Gene3D" id="3.40.50.720">
    <property type="entry name" value="NAD(P)-binding Rossmann-like Domain"/>
    <property type="match status" value="1"/>
</dbReference>
<evidence type="ECO:0000256" key="1">
    <source>
        <dbReference type="ARBA" id="ARBA00023002"/>
    </source>
</evidence>
<sequence>MAGALGAQWARAGHEVLVGARDRDKAAKRAAEIGPGALPGGLREAAAFGDVTLLAVAYEGVAEVLGQVGDVLRGRTVIDCVNGIVHPGVTLATGTGPSVARRIADATGAHVVKAFNLCPDAMWRMTPPRVDGRPLTVPVCGDDSGALAAVRTLITDLGCVPADAGDLDRAGVLEATAAYVIGLHIAGVDPRSALPSPEPEVSGARPA</sequence>
<keyword evidence="1" id="KW-0560">Oxidoreductase</keyword>
<organism evidence="3 4">
    <name type="scientific">Actinoallomurus liliacearum</name>
    <dbReference type="NCBI Taxonomy" id="1080073"/>
    <lineage>
        <taxon>Bacteria</taxon>
        <taxon>Bacillati</taxon>
        <taxon>Actinomycetota</taxon>
        <taxon>Actinomycetes</taxon>
        <taxon>Streptosporangiales</taxon>
        <taxon>Thermomonosporaceae</taxon>
        <taxon>Actinoallomurus</taxon>
    </lineage>
</organism>
<proteinExistence type="predicted"/>
<dbReference type="PANTHER" id="PTHR14239">
    <property type="entry name" value="DUDULIN-RELATED"/>
    <property type="match status" value="1"/>
</dbReference>
<reference evidence="4" key="1">
    <citation type="journal article" date="2019" name="Int. J. Syst. Evol. Microbiol.">
        <title>The Global Catalogue of Microorganisms (GCM) 10K type strain sequencing project: providing services to taxonomists for standard genome sequencing and annotation.</title>
        <authorList>
            <consortium name="The Broad Institute Genomics Platform"/>
            <consortium name="The Broad Institute Genome Sequencing Center for Infectious Disease"/>
            <person name="Wu L."/>
            <person name="Ma J."/>
        </authorList>
    </citation>
    <scope>NUCLEOTIDE SEQUENCE [LARGE SCALE GENOMIC DNA]</scope>
    <source>
        <strain evidence="4">JCM 17938</strain>
    </source>
</reference>
<gene>
    <name evidence="3" type="ORF">GCM10023195_47260</name>
</gene>
<evidence type="ECO:0000313" key="4">
    <source>
        <dbReference type="Proteomes" id="UP001500212"/>
    </source>
</evidence>
<dbReference type="InterPro" id="IPR028939">
    <property type="entry name" value="P5C_Rdtase_cat_N"/>
</dbReference>